<keyword evidence="4" id="KW-1185">Reference proteome</keyword>
<feature type="transmembrane region" description="Helical" evidence="2">
    <location>
        <begin position="130"/>
        <end position="153"/>
    </location>
</feature>
<accession>A0A4R9AFD8</accession>
<dbReference type="EMBL" id="SOHJ01000009">
    <property type="protein sequence ID" value="TFD59848.1"/>
    <property type="molecule type" value="Genomic_DNA"/>
</dbReference>
<protein>
    <submittedName>
        <fullName evidence="3">Uncharacterized protein</fullName>
    </submittedName>
</protein>
<reference evidence="3 4" key="1">
    <citation type="submission" date="2019-03" db="EMBL/GenBank/DDBJ databases">
        <title>Genomics of glacier-inhabiting Cryobacterium strains.</title>
        <authorList>
            <person name="Liu Q."/>
            <person name="Xin Y.-H."/>
        </authorList>
    </citation>
    <scope>NUCLEOTIDE SEQUENCE [LARGE SCALE GENOMIC DNA]</scope>
    <source>
        <strain evidence="3 4">Sr39</strain>
    </source>
</reference>
<evidence type="ECO:0000256" key="2">
    <source>
        <dbReference type="SAM" id="Phobius"/>
    </source>
</evidence>
<keyword evidence="2" id="KW-1133">Transmembrane helix</keyword>
<organism evidence="3 4">
    <name type="scientific">Cryobacterium suzukii</name>
    <dbReference type="NCBI Taxonomy" id="1259198"/>
    <lineage>
        <taxon>Bacteria</taxon>
        <taxon>Bacillati</taxon>
        <taxon>Actinomycetota</taxon>
        <taxon>Actinomycetes</taxon>
        <taxon>Micrococcales</taxon>
        <taxon>Microbacteriaceae</taxon>
        <taxon>Cryobacterium</taxon>
    </lineage>
</organism>
<evidence type="ECO:0000313" key="3">
    <source>
        <dbReference type="EMBL" id="TFD59848.1"/>
    </source>
</evidence>
<gene>
    <name evidence="3" type="ORF">E3T39_09170</name>
</gene>
<name>A0A4R9AFD8_9MICO</name>
<keyword evidence="2" id="KW-0472">Membrane</keyword>
<comment type="caution">
    <text evidence="3">The sequence shown here is derived from an EMBL/GenBank/DDBJ whole genome shotgun (WGS) entry which is preliminary data.</text>
</comment>
<feature type="region of interest" description="Disordered" evidence="1">
    <location>
        <begin position="1"/>
        <end position="77"/>
    </location>
</feature>
<sequence>MVRQPPTEAGDSADTQHEDAAPADQTDEATVQSSRGGTATDTLLSGRRATAPVHTPVVDSLQRRYQPPQVQSGESVRYAARPTPAIISPKAPAPIPDVLPDLARLRLADAAAEIREHAEVTKRRRRRFTLMAIISSTVLVVLAAAAYTVFTILTW</sequence>
<evidence type="ECO:0000256" key="1">
    <source>
        <dbReference type="SAM" id="MobiDB-lite"/>
    </source>
</evidence>
<dbReference type="OrthoDB" id="5126329at2"/>
<proteinExistence type="predicted"/>
<keyword evidence="2" id="KW-0812">Transmembrane</keyword>
<dbReference type="Proteomes" id="UP000298170">
    <property type="component" value="Unassembled WGS sequence"/>
</dbReference>
<dbReference type="AlphaFoldDB" id="A0A4R9AFD8"/>
<dbReference type="RefSeq" id="WP_134514618.1">
    <property type="nucleotide sequence ID" value="NZ_SOHJ01000009.1"/>
</dbReference>
<evidence type="ECO:0000313" key="4">
    <source>
        <dbReference type="Proteomes" id="UP000298170"/>
    </source>
</evidence>
<feature type="compositionally biased region" description="Polar residues" evidence="1">
    <location>
        <begin position="28"/>
        <end position="43"/>
    </location>
</feature>